<evidence type="ECO:0000256" key="2">
    <source>
        <dbReference type="ARBA" id="ARBA00022490"/>
    </source>
</evidence>
<evidence type="ECO:0000256" key="7">
    <source>
        <dbReference type="SAM" id="Phobius"/>
    </source>
</evidence>
<gene>
    <name evidence="8" type="ORF">NZD88_00595</name>
</gene>
<dbReference type="InterPro" id="IPR051476">
    <property type="entry name" value="Bac_ResReg_Asp_Phosphatase"/>
</dbReference>
<dbReference type="InterPro" id="IPR019734">
    <property type="entry name" value="TPR_rpt"/>
</dbReference>
<keyword evidence="7" id="KW-0472">Membrane</keyword>
<evidence type="ECO:0000256" key="6">
    <source>
        <dbReference type="PROSITE-ProRule" id="PRU00339"/>
    </source>
</evidence>
<dbReference type="Proteomes" id="UP001142057">
    <property type="component" value="Unassembled WGS sequence"/>
</dbReference>
<protein>
    <submittedName>
        <fullName evidence="8">Tetratricopeptide repeat protein</fullName>
    </submittedName>
</protein>
<keyword evidence="4 6" id="KW-0802">TPR repeat</keyword>
<evidence type="ECO:0000256" key="4">
    <source>
        <dbReference type="ARBA" id="ARBA00022803"/>
    </source>
</evidence>
<name>A0ABT2IBT8_9FLAO</name>
<dbReference type="Pfam" id="PF13424">
    <property type="entry name" value="TPR_12"/>
    <property type="match status" value="1"/>
</dbReference>
<keyword evidence="7" id="KW-0812">Transmembrane</keyword>
<dbReference type="PANTHER" id="PTHR46630">
    <property type="entry name" value="TETRATRICOPEPTIDE REPEAT PROTEIN 29"/>
    <property type="match status" value="1"/>
</dbReference>
<accession>A0ABT2IBT8</accession>
<dbReference type="PROSITE" id="PS50005">
    <property type="entry name" value="TPR"/>
    <property type="match status" value="1"/>
</dbReference>
<keyword evidence="7" id="KW-1133">Transmembrane helix</keyword>
<dbReference type="EMBL" id="JANZQH010000001">
    <property type="protein sequence ID" value="MCT2406049.1"/>
    <property type="molecule type" value="Genomic_DNA"/>
</dbReference>
<keyword evidence="2" id="KW-0963">Cytoplasm</keyword>
<dbReference type="SUPFAM" id="SSF48452">
    <property type="entry name" value="TPR-like"/>
    <property type="match status" value="1"/>
</dbReference>
<evidence type="ECO:0000256" key="3">
    <source>
        <dbReference type="ARBA" id="ARBA00022737"/>
    </source>
</evidence>
<organism evidence="8 9">
    <name type="scientific">Chryseobacterium pyrolae</name>
    <dbReference type="NCBI Taxonomy" id="2987481"/>
    <lineage>
        <taxon>Bacteria</taxon>
        <taxon>Pseudomonadati</taxon>
        <taxon>Bacteroidota</taxon>
        <taxon>Flavobacteriia</taxon>
        <taxon>Flavobacteriales</taxon>
        <taxon>Weeksellaceae</taxon>
        <taxon>Chryseobacterium group</taxon>
        <taxon>Chryseobacterium</taxon>
    </lineage>
</organism>
<comment type="similarity">
    <text evidence="5">Belongs to the Rap family.</text>
</comment>
<comment type="caution">
    <text evidence="8">The sequence shown here is derived from an EMBL/GenBank/DDBJ whole genome shotgun (WGS) entry which is preliminary data.</text>
</comment>
<reference evidence="8" key="1">
    <citation type="submission" date="2022-08" db="EMBL/GenBank/DDBJ databases">
        <title>Chryseobacterium antibioticum,isolated from the rhizosphere soil of Pyrola in Tibet.</title>
        <authorList>
            <person name="Kan Y."/>
        </authorList>
    </citation>
    <scope>NUCLEOTIDE SEQUENCE</scope>
    <source>
        <strain evidence="8">Pc2-12</strain>
    </source>
</reference>
<keyword evidence="9" id="KW-1185">Reference proteome</keyword>
<comment type="subcellular location">
    <subcellularLocation>
        <location evidence="1">Cytoplasm</location>
    </subcellularLocation>
</comment>
<proteinExistence type="inferred from homology"/>
<keyword evidence="3" id="KW-0677">Repeat</keyword>
<feature type="repeat" description="TPR" evidence="6">
    <location>
        <begin position="120"/>
        <end position="153"/>
    </location>
</feature>
<dbReference type="SMART" id="SM00028">
    <property type="entry name" value="TPR"/>
    <property type="match status" value="3"/>
</dbReference>
<dbReference type="PANTHER" id="PTHR46630:SF1">
    <property type="entry name" value="TETRATRICOPEPTIDE REPEAT PROTEIN 29"/>
    <property type="match status" value="1"/>
</dbReference>
<evidence type="ECO:0000313" key="9">
    <source>
        <dbReference type="Proteomes" id="UP001142057"/>
    </source>
</evidence>
<feature type="transmembrane region" description="Helical" evidence="7">
    <location>
        <begin position="342"/>
        <end position="361"/>
    </location>
</feature>
<dbReference type="InterPro" id="IPR011990">
    <property type="entry name" value="TPR-like_helical_dom_sf"/>
</dbReference>
<evidence type="ECO:0000256" key="5">
    <source>
        <dbReference type="ARBA" id="ARBA00038253"/>
    </source>
</evidence>
<evidence type="ECO:0000256" key="1">
    <source>
        <dbReference type="ARBA" id="ARBA00004496"/>
    </source>
</evidence>
<evidence type="ECO:0000313" key="8">
    <source>
        <dbReference type="EMBL" id="MCT2406049.1"/>
    </source>
</evidence>
<dbReference type="Gene3D" id="1.25.40.10">
    <property type="entry name" value="Tetratricopeptide repeat domain"/>
    <property type="match status" value="1"/>
</dbReference>
<dbReference type="RefSeq" id="WP_259826604.1">
    <property type="nucleotide sequence ID" value="NZ_JANZQH010000001.1"/>
</dbReference>
<sequence>MKKLKTSIKIKTKLFFSLVISFPIYISALQHENFNPKSLDQKLWDLSPKLADDGNFEKVITINQKLIEECKKADYIRGVIKGYCNLGNVFCRMGKYKESLSLLQLAEKENKKLDDREMESTIYSEYGNNYYLLGLYTQALEYFKKSLALTNYISGRNRKGLRLFAYSNIISIYEIREKPDSAFYYSKINFNEVKDIFNSNTLAYHYMHYKKNLDSTEYYLKYAGKISESTPGKSVFEDYSLSRNWGEFHEQKKNFKEAKVFYDKSLKFAKVLKLPFEIRDSYWLLHRISDSLKDERSSNIYLKKYTQLYDSLSKTQDVEAEFPIQQYIKDKEQEYKDKEFRLYYIILLILVFAVVFVYVLIRINKRKEKSLESRIQDEREKIIEKEKETDHLKFKINEGFDEVIRLAKENNPEFVTLFREYYPEFCSALIHIYPDINNDTLKFCALLKLNFSTKDISEYTFVTTRAVQIRKNRLRKKLGISSEEDIYLWMNNLG</sequence>